<feature type="domain" description="HMA" evidence="7">
    <location>
        <begin position="169"/>
        <end position="235"/>
    </location>
</feature>
<dbReference type="PANTHER" id="PTHR43520">
    <property type="entry name" value="ATP7, ISOFORM B"/>
    <property type="match status" value="1"/>
</dbReference>
<evidence type="ECO:0000256" key="4">
    <source>
        <dbReference type="ARBA" id="ARBA00022967"/>
    </source>
</evidence>
<keyword evidence="6" id="KW-1133">Transmembrane helix</keyword>
<feature type="transmembrane region" description="Helical" evidence="6">
    <location>
        <begin position="530"/>
        <end position="552"/>
    </location>
</feature>
<dbReference type="NCBIfam" id="TIGR00003">
    <property type="entry name" value="copper ion binding protein"/>
    <property type="match status" value="2"/>
</dbReference>
<dbReference type="InterPro" id="IPR006122">
    <property type="entry name" value="HMA_Cu_ion-bd"/>
</dbReference>
<organism evidence="8 9">
    <name type="scientific">Recurvomyces mirabilis</name>
    <dbReference type="NCBI Taxonomy" id="574656"/>
    <lineage>
        <taxon>Eukaryota</taxon>
        <taxon>Fungi</taxon>
        <taxon>Dikarya</taxon>
        <taxon>Ascomycota</taxon>
        <taxon>Pezizomycotina</taxon>
        <taxon>Dothideomycetes</taxon>
        <taxon>Dothideomycetidae</taxon>
        <taxon>Mycosphaerellales</taxon>
        <taxon>Teratosphaeriaceae</taxon>
        <taxon>Recurvomyces</taxon>
    </lineage>
</organism>
<dbReference type="Gene3D" id="3.30.70.100">
    <property type="match status" value="3"/>
</dbReference>
<keyword evidence="2" id="KW-0479">Metal-binding</keyword>
<accession>A0AAE0TN34</accession>
<feature type="domain" description="HMA" evidence="7">
    <location>
        <begin position="257"/>
        <end position="322"/>
    </location>
</feature>
<keyword evidence="5" id="KW-0186">Copper</keyword>
<dbReference type="SUPFAM" id="SSF81653">
    <property type="entry name" value="Calcium ATPase, transduction domain A"/>
    <property type="match status" value="1"/>
</dbReference>
<sequence>MSTPDAVSQRLDQRRTTLVVPNAHCPTDVAFIDAALARLHPPPISVATSIVTHTVAVHHDPSLKPRVIANALDEAGYDVESISPEGTRDTPVSPGRRDGSFFSRSLRSWGGGEKAMDKETKIERHRSHCELCRAQYEDAGRRTDRTDQGTPEYPAIAIDSLSSQPDNLFRATLSINGMSCSSCIGKIVTTLEERAWVVSVNVAMATQSAVIDFRGRNADAAQFIMIINDLGYETSLVDVTKLLTQAESGPRAARDAWKISYSIEGMTCSSCVGTVMQAIQDLSWVQSVDVSLVSNSATVIFEGKHHLDEITTTIEDVGYGATVNDVVPVSTGVKSHDGRRSLSIKVNGMYCQHCPSKIADALNRFNGRVTIDKFGAVEDPIFAVSYVPEAPDFTIRAILAAISSSDPAFAPTVYHPPTLEERAKRIHACVQRRIFNRVLLSIIVAIPTFVIGIVYMALVSATNSGRRYLMQPLHGVSRAEWALFVMATPVYLFAADVFHRRTIKELHSTWRPGSSVPMLRRFYRFGSMDMLISLGTTIAYFSSLAELIIAAASPRTRSSKAKTGDAVATLQHLRPKEGLLVLADGESKADRRVEAVNVDLIDLTDIVRVVHGGSPPWDGVIVFKDSIFDESSLTGESRPVTKLPGDTVYSGTINKGGPVSIRITRAAGDSMLDQIIGVVREGQARRAPIERVADSLTSYFVPVVTLLAIATWLIWLGLGVSGALPRTYLDIETGGWPLWPLQFAIAVCKGLSLCPMGHMTLR</sequence>
<evidence type="ECO:0000259" key="7">
    <source>
        <dbReference type="PROSITE" id="PS50846"/>
    </source>
</evidence>
<dbReference type="EMBL" id="JAUTXT010000074">
    <property type="protein sequence ID" value="KAK3669709.1"/>
    <property type="molecule type" value="Genomic_DNA"/>
</dbReference>
<name>A0AAE0TN34_9PEZI</name>
<keyword evidence="3" id="KW-0460">Magnesium</keyword>
<dbReference type="Pfam" id="PF00403">
    <property type="entry name" value="HMA"/>
    <property type="match status" value="2"/>
</dbReference>
<dbReference type="PANTHER" id="PTHR43520:SF32">
    <property type="entry name" value="COPPER RESISTANCE P-TYPE ATPASE (EUROFUNG)"/>
    <property type="match status" value="1"/>
</dbReference>
<comment type="caution">
    <text evidence="8">The sequence shown here is derived from an EMBL/GenBank/DDBJ whole genome shotgun (WGS) entry which is preliminary data.</text>
</comment>
<dbReference type="InterPro" id="IPR008250">
    <property type="entry name" value="ATPase_P-typ_transduc_dom_A_sf"/>
</dbReference>
<evidence type="ECO:0000313" key="9">
    <source>
        <dbReference type="Proteomes" id="UP001274830"/>
    </source>
</evidence>
<keyword evidence="4" id="KW-1278">Translocase</keyword>
<dbReference type="FunFam" id="3.30.70.100:FF:000043">
    <property type="entry name" value="Copper-transporting ATPase 2"/>
    <property type="match status" value="1"/>
</dbReference>
<keyword evidence="6" id="KW-0472">Membrane</keyword>
<dbReference type="InterPro" id="IPR017969">
    <property type="entry name" value="Heavy-metal-associated_CS"/>
</dbReference>
<dbReference type="PROSITE" id="PS50846">
    <property type="entry name" value="HMA_2"/>
    <property type="match status" value="2"/>
</dbReference>
<feature type="transmembrane region" description="Helical" evidence="6">
    <location>
        <begin position="479"/>
        <end position="498"/>
    </location>
</feature>
<dbReference type="FunFam" id="2.70.150.10:FF:000068">
    <property type="entry name" value="Copper resistance-associated P-type ATPase"/>
    <property type="match status" value="1"/>
</dbReference>
<dbReference type="SUPFAM" id="SSF55008">
    <property type="entry name" value="HMA, heavy metal-associated domain"/>
    <property type="match status" value="4"/>
</dbReference>
<evidence type="ECO:0000256" key="2">
    <source>
        <dbReference type="ARBA" id="ARBA00022723"/>
    </source>
</evidence>
<evidence type="ECO:0000256" key="5">
    <source>
        <dbReference type="ARBA" id="ARBA00023008"/>
    </source>
</evidence>
<reference evidence="8" key="1">
    <citation type="submission" date="2023-07" db="EMBL/GenBank/DDBJ databases">
        <title>Black Yeasts Isolated from many extreme environments.</title>
        <authorList>
            <person name="Coleine C."/>
            <person name="Stajich J.E."/>
            <person name="Selbmann L."/>
        </authorList>
    </citation>
    <scope>NUCLEOTIDE SEQUENCE</scope>
    <source>
        <strain evidence="8">CCFEE 5485</strain>
    </source>
</reference>
<evidence type="ECO:0000313" key="8">
    <source>
        <dbReference type="EMBL" id="KAK3669709.1"/>
    </source>
</evidence>
<dbReference type="GO" id="GO:0005507">
    <property type="term" value="F:copper ion binding"/>
    <property type="evidence" value="ECO:0007669"/>
    <property type="project" value="InterPro"/>
</dbReference>
<dbReference type="PROSITE" id="PS01047">
    <property type="entry name" value="HMA_1"/>
    <property type="match status" value="1"/>
</dbReference>
<dbReference type="Gene3D" id="2.70.150.10">
    <property type="entry name" value="Calcium-transporting ATPase, cytoplasmic transduction domain A"/>
    <property type="match status" value="1"/>
</dbReference>
<proteinExistence type="predicted"/>
<evidence type="ECO:0000256" key="1">
    <source>
        <dbReference type="ARBA" id="ARBA00004127"/>
    </source>
</evidence>
<dbReference type="GO" id="GO:0055070">
    <property type="term" value="P:copper ion homeostasis"/>
    <property type="evidence" value="ECO:0007669"/>
    <property type="project" value="TreeGrafter"/>
</dbReference>
<evidence type="ECO:0000256" key="6">
    <source>
        <dbReference type="SAM" id="Phobius"/>
    </source>
</evidence>
<dbReference type="InterPro" id="IPR059000">
    <property type="entry name" value="ATPase_P-type_domA"/>
</dbReference>
<keyword evidence="9" id="KW-1185">Reference proteome</keyword>
<protein>
    <recommendedName>
        <fullName evidence="7">HMA domain-containing protein</fullName>
    </recommendedName>
</protein>
<dbReference type="Pfam" id="PF00122">
    <property type="entry name" value="E1-E2_ATPase"/>
    <property type="match status" value="1"/>
</dbReference>
<gene>
    <name evidence="8" type="ORF">LTR78_010392</name>
</gene>
<dbReference type="GO" id="GO:0016020">
    <property type="term" value="C:membrane"/>
    <property type="evidence" value="ECO:0007669"/>
    <property type="project" value="TreeGrafter"/>
</dbReference>
<dbReference type="Proteomes" id="UP001274830">
    <property type="component" value="Unassembled WGS sequence"/>
</dbReference>
<dbReference type="AlphaFoldDB" id="A0AAE0TN34"/>
<feature type="transmembrane region" description="Helical" evidence="6">
    <location>
        <begin position="438"/>
        <end position="458"/>
    </location>
</feature>
<dbReference type="CDD" id="cd00371">
    <property type="entry name" value="HMA"/>
    <property type="match status" value="3"/>
</dbReference>
<evidence type="ECO:0000256" key="3">
    <source>
        <dbReference type="ARBA" id="ARBA00022842"/>
    </source>
</evidence>
<feature type="transmembrane region" description="Helical" evidence="6">
    <location>
        <begin position="738"/>
        <end position="761"/>
    </location>
</feature>
<comment type="subcellular location">
    <subcellularLocation>
        <location evidence="1">Endomembrane system</location>
        <topology evidence="1">Multi-pass membrane protein</topology>
    </subcellularLocation>
</comment>
<dbReference type="GO" id="GO:0043682">
    <property type="term" value="F:P-type divalent copper transporter activity"/>
    <property type="evidence" value="ECO:0007669"/>
    <property type="project" value="TreeGrafter"/>
</dbReference>
<dbReference type="InterPro" id="IPR036163">
    <property type="entry name" value="HMA_dom_sf"/>
</dbReference>
<keyword evidence="6" id="KW-0812">Transmembrane</keyword>
<feature type="transmembrane region" description="Helical" evidence="6">
    <location>
        <begin position="696"/>
        <end position="718"/>
    </location>
</feature>
<dbReference type="FunFam" id="3.30.70.100:FF:000001">
    <property type="entry name" value="ATPase copper transporting beta"/>
    <property type="match status" value="1"/>
</dbReference>
<dbReference type="InterPro" id="IPR006121">
    <property type="entry name" value="HMA_dom"/>
</dbReference>